<feature type="domain" description="TonB-dependent receptor plug" evidence="15">
    <location>
        <begin position="51"/>
        <end position="160"/>
    </location>
</feature>
<dbReference type="EMBL" id="JBHPON010000003">
    <property type="protein sequence ID" value="MFC6037355.1"/>
    <property type="molecule type" value="Genomic_DNA"/>
</dbReference>
<dbReference type="PANTHER" id="PTHR32552">
    <property type="entry name" value="FERRICHROME IRON RECEPTOR-RELATED"/>
    <property type="match status" value="1"/>
</dbReference>
<dbReference type="InterPro" id="IPR000531">
    <property type="entry name" value="Beta-barrel_TonB"/>
</dbReference>
<evidence type="ECO:0000259" key="14">
    <source>
        <dbReference type="Pfam" id="PF00593"/>
    </source>
</evidence>
<evidence type="ECO:0000313" key="17">
    <source>
        <dbReference type="Proteomes" id="UP001596116"/>
    </source>
</evidence>
<accession>A0ABW1KZ55</accession>
<keyword evidence="2 11" id="KW-0813">Transport</keyword>
<evidence type="ECO:0000256" key="8">
    <source>
        <dbReference type="ARBA" id="ARBA00023077"/>
    </source>
</evidence>
<evidence type="ECO:0000256" key="12">
    <source>
        <dbReference type="RuleBase" id="RU003357"/>
    </source>
</evidence>
<keyword evidence="17" id="KW-1185">Reference proteome</keyword>
<comment type="similarity">
    <text evidence="11 12">Belongs to the TonB-dependent receptor family.</text>
</comment>
<sequence>MACGTKIALLASSAMAALTVSAHAQGENGDGGPLMVRDEIIVTSRFREESIQDIGASVAGLSGDDINDLGVRDLEDVARLVAGLQNIKSQQNSNDIAIRGVKDAKAGAYATSSVYSLFLDDVSVASPGQQRDYSSVDLERIEVIRGPQPTLFGEGAVGGVIRYFTADPDLDGPGFTGVARGQLETIKDGGLAYSGENASSLILAPGKLGLRVSGFYRKDEGFIDNPSEGEDVNDFDSFGGRAVLLARPTEALEVRLSAFLMRDDLGESTQVDPGSDPEDLTFSSSPMSGFVTDDFDLYTGKISYDFGAIKLTSITGYYERDNIDTRFSAGNSFGLQAFFASDTPGGSIDTTTFQNTATKQEQFSQEFRFVSDFDGPVNFTSGLYYRDKDIMTVAGLDCAGCAAVTTPARDYILRETSTTNSTQYSGFLEVTYSLTDQLRLIGGVRYVDDKVVATFIDNNVINLVPRFDMGGNLIPWTESDPIDFVDFVDLLLSIGASDVYDFHLKRFLPRGGVEFEINGDILLYANAAVGARNGGVGQGVSALAIAGPDPMGIEDAVKFDEDSVLTVEAGVKSSWLDGDLIANLGVFHTKFKDTQIIIAAPATQPLNGPDQRIIGLELETLYRFDDNFSGFFNMALLDAEFTGQFATLDTPPPGAPMGQPFYDIKDGNAATHAPKLSFSTGYSYERPLGSGDWKLTSTGVFQYIGERFATVQNYPSSRLDSLENLNLRIGLENDRVALNLFATNLLNDIEVINSSANLFSQAVDANGILDAPAISASVNRPRTLGVSLTLRY</sequence>
<comment type="caution">
    <text evidence="16">The sequence shown here is derived from an EMBL/GenBank/DDBJ whole genome shotgun (WGS) entry which is preliminary data.</text>
</comment>
<keyword evidence="6" id="KW-0408">Iron</keyword>
<evidence type="ECO:0000256" key="2">
    <source>
        <dbReference type="ARBA" id="ARBA00022448"/>
    </source>
</evidence>
<keyword evidence="7" id="KW-0406">Ion transport</keyword>
<dbReference type="InterPro" id="IPR036942">
    <property type="entry name" value="Beta-barrel_TonB_sf"/>
</dbReference>
<feature type="signal peptide" evidence="13">
    <location>
        <begin position="1"/>
        <end position="24"/>
    </location>
</feature>
<comment type="subcellular location">
    <subcellularLocation>
        <location evidence="1 11">Cell outer membrane</location>
        <topology evidence="1 11">Multi-pass membrane protein</topology>
    </subcellularLocation>
</comment>
<dbReference type="PROSITE" id="PS52016">
    <property type="entry name" value="TONB_DEPENDENT_REC_3"/>
    <property type="match status" value="1"/>
</dbReference>
<dbReference type="PANTHER" id="PTHR32552:SF81">
    <property type="entry name" value="TONB-DEPENDENT OUTER MEMBRANE RECEPTOR"/>
    <property type="match status" value="1"/>
</dbReference>
<proteinExistence type="inferred from homology"/>
<name>A0ABW1KZ55_9PROT</name>
<evidence type="ECO:0000256" key="4">
    <source>
        <dbReference type="ARBA" id="ARBA00022496"/>
    </source>
</evidence>
<keyword evidence="9 11" id="KW-0472">Membrane</keyword>
<evidence type="ECO:0000313" key="16">
    <source>
        <dbReference type="EMBL" id="MFC6037355.1"/>
    </source>
</evidence>
<gene>
    <name evidence="16" type="ORF">ACFMB1_17490</name>
</gene>
<keyword evidence="10 11" id="KW-0998">Cell outer membrane</keyword>
<dbReference type="Pfam" id="PF07715">
    <property type="entry name" value="Plug"/>
    <property type="match status" value="1"/>
</dbReference>
<evidence type="ECO:0000259" key="15">
    <source>
        <dbReference type="Pfam" id="PF07715"/>
    </source>
</evidence>
<dbReference type="InterPro" id="IPR012910">
    <property type="entry name" value="Plug_dom"/>
</dbReference>
<evidence type="ECO:0000256" key="5">
    <source>
        <dbReference type="ARBA" id="ARBA00022692"/>
    </source>
</evidence>
<feature type="chain" id="PRO_5046203444" evidence="13">
    <location>
        <begin position="25"/>
        <end position="792"/>
    </location>
</feature>
<evidence type="ECO:0000256" key="11">
    <source>
        <dbReference type="PROSITE-ProRule" id="PRU01360"/>
    </source>
</evidence>
<dbReference type="Proteomes" id="UP001596116">
    <property type="component" value="Unassembled WGS sequence"/>
</dbReference>
<keyword evidence="13" id="KW-0732">Signal</keyword>
<organism evidence="16 17">
    <name type="scientific">Hyphococcus aureus</name>
    <dbReference type="NCBI Taxonomy" id="2666033"/>
    <lineage>
        <taxon>Bacteria</taxon>
        <taxon>Pseudomonadati</taxon>
        <taxon>Pseudomonadota</taxon>
        <taxon>Alphaproteobacteria</taxon>
        <taxon>Parvularculales</taxon>
        <taxon>Parvularculaceae</taxon>
        <taxon>Hyphococcus</taxon>
    </lineage>
</organism>
<evidence type="ECO:0000256" key="10">
    <source>
        <dbReference type="ARBA" id="ARBA00023237"/>
    </source>
</evidence>
<dbReference type="Gene3D" id="2.40.170.20">
    <property type="entry name" value="TonB-dependent receptor, beta-barrel domain"/>
    <property type="match status" value="1"/>
</dbReference>
<evidence type="ECO:0000256" key="3">
    <source>
        <dbReference type="ARBA" id="ARBA00022452"/>
    </source>
</evidence>
<evidence type="ECO:0000256" key="6">
    <source>
        <dbReference type="ARBA" id="ARBA00023004"/>
    </source>
</evidence>
<evidence type="ECO:0000256" key="9">
    <source>
        <dbReference type="ARBA" id="ARBA00023136"/>
    </source>
</evidence>
<evidence type="ECO:0000256" key="7">
    <source>
        <dbReference type="ARBA" id="ARBA00023065"/>
    </source>
</evidence>
<keyword evidence="16" id="KW-0675">Receptor</keyword>
<dbReference type="InterPro" id="IPR039426">
    <property type="entry name" value="TonB-dep_rcpt-like"/>
</dbReference>
<keyword evidence="3 11" id="KW-1134">Transmembrane beta strand</keyword>
<feature type="domain" description="TonB-dependent receptor-like beta-barrel" evidence="14">
    <location>
        <begin position="279"/>
        <end position="745"/>
    </location>
</feature>
<reference evidence="16 17" key="1">
    <citation type="submission" date="2024-09" db="EMBL/GenBank/DDBJ databases">
        <authorList>
            <person name="Zhang Z.-H."/>
        </authorList>
    </citation>
    <scope>NUCLEOTIDE SEQUENCE [LARGE SCALE GENOMIC DNA]</scope>
    <source>
        <strain evidence="16 17">HHTR114</strain>
    </source>
</reference>
<dbReference type="Pfam" id="PF00593">
    <property type="entry name" value="TonB_dep_Rec_b-barrel"/>
    <property type="match status" value="1"/>
</dbReference>
<keyword evidence="8 12" id="KW-0798">TonB box</keyword>
<protein>
    <submittedName>
        <fullName evidence="16">TonB-dependent receptor</fullName>
    </submittedName>
</protein>
<evidence type="ECO:0000256" key="1">
    <source>
        <dbReference type="ARBA" id="ARBA00004571"/>
    </source>
</evidence>
<keyword evidence="5 11" id="KW-0812">Transmembrane</keyword>
<dbReference type="RefSeq" id="WP_379881249.1">
    <property type="nucleotide sequence ID" value="NZ_JBHPON010000003.1"/>
</dbReference>
<dbReference type="SUPFAM" id="SSF56935">
    <property type="entry name" value="Porins"/>
    <property type="match status" value="1"/>
</dbReference>
<keyword evidence="4" id="KW-0410">Iron transport</keyword>
<evidence type="ECO:0000256" key="13">
    <source>
        <dbReference type="SAM" id="SignalP"/>
    </source>
</evidence>